<dbReference type="FunFam" id="3.10.580.10:FF:000015">
    <property type="entry name" value="DUF21 domain-containing protein"/>
    <property type="match status" value="1"/>
</dbReference>
<evidence type="ECO:0000313" key="14">
    <source>
        <dbReference type="Proteomes" id="UP000596660"/>
    </source>
</evidence>
<dbReference type="InterPro" id="IPR046342">
    <property type="entry name" value="CBS_dom_sf"/>
</dbReference>
<proteinExistence type="predicted"/>
<reference evidence="13" key="2">
    <citation type="submission" date="2021-03" db="UniProtKB">
        <authorList>
            <consortium name="EnsemblPlants"/>
        </authorList>
    </citation>
    <scope>IDENTIFICATION</scope>
</reference>
<evidence type="ECO:0000256" key="5">
    <source>
        <dbReference type="ARBA" id="ARBA00023122"/>
    </source>
</evidence>
<evidence type="ECO:0000256" key="2">
    <source>
        <dbReference type="ARBA" id="ARBA00022692"/>
    </source>
</evidence>
<dbReference type="InterPro" id="IPR002550">
    <property type="entry name" value="CNNM"/>
</dbReference>
<name>A0A803MC58_CHEQI</name>
<dbReference type="GO" id="GO:0016020">
    <property type="term" value="C:membrane"/>
    <property type="evidence" value="ECO:0007669"/>
    <property type="project" value="UniProtKB-SubCell"/>
</dbReference>
<keyword evidence="5 8" id="KW-0129">CBS domain</keyword>
<keyword evidence="6 9" id="KW-0472">Membrane</keyword>
<feature type="transmembrane region" description="Helical" evidence="10">
    <location>
        <begin position="97"/>
        <end position="115"/>
    </location>
</feature>
<protein>
    <recommendedName>
        <fullName evidence="15">CNNM transmembrane domain-containing protein</fullName>
    </recommendedName>
</protein>
<evidence type="ECO:0000259" key="12">
    <source>
        <dbReference type="PROSITE" id="PS51846"/>
    </source>
</evidence>
<dbReference type="AlphaFoldDB" id="A0A803MC58"/>
<feature type="transmembrane region" description="Helical" evidence="10">
    <location>
        <begin position="12"/>
        <end position="34"/>
    </location>
</feature>
<feature type="domain" description="CBS" evidence="11">
    <location>
        <begin position="210"/>
        <end position="271"/>
    </location>
</feature>
<evidence type="ECO:0000256" key="1">
    <source>
        <dbReference type="ARBA" id="ARBA00004141"/>
    </source>
</evidence>
<feature type="transmembrane region" description="Helical" evidence="10">
    <location>
        <begin position="127"/>
        <end position="147"/>
    </location>
</feature>
<dbReference type="EnsemblPlants" id="AUR62027051-RA">
    <property type="protein sequence ID" value="AUR62027051-RA:cds"/>
    <property type="gene ID" value="AUR62027051"/>
</dbReference>
<dbReference type="PANTHER" id="PTHR12064">
    <property type="entry name" value="METAL TRANSPORTER CNNM"/>
    <property type="match status" value="1"/>
</dbReference>
<comment type="subcellular location">
    <subcellularLocation>
        <location evidence="1">Membrane</location>
        <topology evidence="1">Multi-pass membrane protein</topology>
    </subcellularLocation>
</comment>
<dbReference type="CDD" id="cd04590">
    <property type="entry name" value="CBS_pair_CorC_HlyC_assoc"/>
    <property type="match status" value="1"/>
</dbReference>
<evidence type="ECO:0000256" key="7">
    <source>
        <dbReference type="ARBA" id="ARBA00023180"/>
    </source>
</evidence>
<dbReference type="GO" id="GO:0005737">
    <property type="term" value="C:cytoplasm"/>
    <property type="evidence" value="ECO:0007669"/>
    <property type="project" value="TreeGrafter"/>
</dbReference>
<evidence type="ECO:0000256" key="4">
    <source>
        <dbReference type="ARBA" id="ARBA00022989"/>
    </source>
</evidence>
<dbReference type="GO" id="GO:0030026">
    <property type="term" value="P:intracellular manganese ion homeostasis"/>
    <property type="evidence" value="ECO:0007669"/>
    <property type="project" value="TreeGrafter"/>
</dbReference>
<dbReference type="Gene3D" id="3.10.580.10">
    <property type="entry name" value="CBS-domain"/>
    <property type="match status" value="2"/>
</dbReference>
<accession>A0A803MC58</accession>
<dbReference type="Pfam" id="PF01595">
    <property type="entry name" value="CNNM"/>
    <property type="match status" value="1"/>
</dbReference>
<evidence type="ECO:0000256" key="8">
    <source>
        <dbReference type="PROSITE-ProRule" id="PRU00703"/>
    </source>
</evidence>
<feature type="domain" description="CNNM transmembrane" evidence="12">
    <location>
        <begin position="8"/>
        <end position="191"/>
    </location>
</feature>
<dbReference type="Proteomes" id="UP000596660">
    <property type="component" value="Unplaced"/>
</dbReference>
<evidence type="ECO:0000256" key="9">
    <source>
        <dbReference type="PROSITE-ProRule" id="PRU01193"/>
    </source>
</evidence>
<evidence type="ECO:0000256" key="10">
    <source>
        <dbReference type="SAM" id="Phobius"/>
    </source>
</evidence>
<sequence length="409" mass="45391">MTVEYTCCQTHFFVNIGIIVFLVIFAGLMSGLTLGLMSMSLVDLEVLAKSGTPKDRKHAEKILPVVKNQHLLLCTLLICNAASMEALPIFLDSLVTAWGAILISVTLILLFGEIIPQSVCSRHGLAIGATVAPFVRVLVWICFPVAYPISKLLDYLLGHGHVALFRRAELKTLVDFHGNEAGKGGELTHDETTIIAGALEMSEKTAGDAMTPISETFAVDINATLDRVTMNAILDNGHSRIPVYYEQQTNIIGLVLVKNLLTIDPEDEIPLKSVTIRKIPRVLETLPLYDILNEFQKGHSHMAVVIRHVNKPEVPLVNGNSVGDSVKEVKVVIDDDDEQQGTLEKAKSLKQKRNFYKWKSFPNNILEIEQPLPKPDKEEAIGIITLEDVIEELLQEEIYDETDHHFDDS</sequence>
<keyword evidence="4 9" id="KW-1133">Transmembrane helix</keyword>
<dbReference type="PROSITE" id="PS51846">
    <property type="entry name" value="CNNM"/>
    <property type="match status" value="1"/>
</dbReference>
<dbReference type="PROSITE" id="PS51371">
    <property type="entry name" value="CBS"/>
    <property type="match status" value="1"/>
</dbReference>
<evidence type="ECO:0008006" key="15">
    <source>
        <dbReference type="Google" id="ProtNLM"/>
    </source>
</evidence>
<dbReference type="InterPro" id="IPR000644">
    <property type="entry name" value="CBS_dom"/>
</dbReference>
<dbReference type="SUPFAM" id="SSF54631">
    <property type="entry name" value="CBS-domain pair"/>
    <property type="match status" value="1"/>
</dbReference>
<keyword evidence="7" id="KW-0325">Glycoprotein</keyword>
<evidence type="ECO:0000313" key="13">
    <source>
        <dbReference type="EnsemblPlants" id="AUR62027051-RA:cds"/>
    </source>
</evidence>
<dbReference type="InterPro" id="IPR045095">
    <property type="entry name" value="ACDP"/>
</dbReference>
<evidence type="ECO:0000256" key="6">
    <source>
        <dbReference type="ARBA" id="ARBA00023136"/>
    </source>
</evidence>
<organism evidence="13 14">
    <name type="scientific">Chenopodium quinoa</name>
    <name type="common">Quinoa</name>
    <dbReference type="NCBI Taxonomy" id="63459"/>
    <lineage>
        <taxon>Eukaryota</taxon>
        <taxon>Viridiplantae</taxon>
        <taxon>Streptophyta</taxon>
        <taxon>Embryophyta</taxon>
        <taxon>Tracheophyta</taxon>
        <taxon>Spermatophyta</taxon>
        <taxon>Magnoliopsida</taxon>
        <taxon>eudicotyledons</taxon>
        <taxon>Gunneridae</taxon>
        <taxon>Pentapetalae</taxon>
        <taxon>Caryophyllales</taxon>
        <taxon>Chenopodiaceae</taxon>
        <taxon>Chenopodioideae</taxon>
        <taxon>Atripliceae</taxon>
        <taxon>Chenopodium</taxon>
    </lineage>
</organism>
<reference evidence="13" key="1">
    <citation type="journal article" date="2017" name="Nature">
        <title>The genome of Chenopodium quinoa.</title>
        <authorList>
            <person name="Jarvis D.E."/>
            <person name="Ho Y.S."/>
            <person name="Lightfoot D.J."/>
            <person name="Schmoeckel S.M."/>
            <person name="Li B."/>
            <person name="Borm T.J.A."/>
            <person name="Ohyanagi H."/>
            <person name="Mineta K."/>
            <person name="Michell C.T."/>
            <person name="Saber N."/>
            <person name="Kharbatia N.M."/>
            <person name="Rupper R.R."/>
            <person name="Sharp A.R."/>
            <person name="Dally N."/>
            <person name="Boughton B.A."/>
            <person name="Woo Y.H."/>
            <person name="Gao G."/>
            <person name="Schijlen E.G.W.M."/>
            <person name="Guo X."/>
            <person name="Momin A.A."/>
            <person name="Negrao S."/>
            <person name="Al-Babili S."/>
            <person name="Gehring C."/>
            <person name="Roessner U."/>
            <person name="Jung C."/>
            <person name="Murphy K."/>
            <person name="Arold S.T."/>
            <person name="Gojobori T."/>
            <person name="van der Linden C.G."/>
            <person name="van Loo E.N."/>
            <person name="Jellen E.N."/>
            <person name="Maughan P.J."/>
            <person name="Tester M."/>
        </authorList>
    </citation>
    <scope>NUCLEOTIDE SEQUENCE [LARGE SCALE GENOMIC DNA]</scope>
    <source>
        <strain evidence="13">cv. PI 614886</strain>
    </source>
</reference>
<dbReference type="InterPro" id="IPR044751">
    <property type="entry name" value="Ion_transp-like_CBS"/>
</dbReference>
<keyword evidence="2 9" id="KW-0812">Transmembrane</keyword>
<dbReference type="GO" id="GO:0010960">
    <property type="term" value="P:magnesium ion homeostasis"/>
    <property type="evidence" value="ECO:0007669"/>
    <property type="project" value="InterPro"/>
</dbReference>
<keyword evidence="14" id="KW-1185">Reference proteome</keyword>
<dbReference type="Gramene" id="AUR62027051-RA">
    <property type="protein sequence ID" value="AUR62027051-RA:cds"/>
    <property type="gene ID" value="AUR62027051"/>
</dbReference>
<evidence type="ECO:0000256" key="3">
    <source>
        <dbReference type="ARBA" id="ARBA00022737"/>
    </source>
</evidence>
<dbReference type="PANTHER" id="PTHR12064:SF59">
    <property type="entry name" value="CNNM TRANSMEMBRANE DOMAIN-CONTAINING PROTEIN"/>
    <property type="match status" value="1"/>
</dbReference>
<dbReference type="OMA" id="YFIHAIW"/>
<evidence type="ECO:0000259" key="11">
    <source>
        <dbReference type="PROSITE" id="PS51371"/>
    </source>
</evidence>
<keyword evidence="3" id="KW-0677">Repeat</keyword>